<keyword evidence="2" id="KW-0732">Signal</keyword>
<dbReference type="PROSITE" id="PS50983">
    <property type="entry name" value="FE_B12_PBP"/>
    <property type="match status" value="1"/>
</dbReference>
<dbReference type="InterPro" id="IPR050902">
    <property type="entry name" value="ABC_Transporter_SBP"/>
</dbReference>
<comment type="similarity">
    <text evidence="1">Belongs to the bacterial solute-binding protein 8 family.</text>
</comment>
<proteinExistence type="inferred from homology"/>
<dbReference type="PROSITE" id="PS51257">
    <property type="entry name" value="PROKAR_LIPOPROTEIN"/>
    <property type="match status" value="1"/>
</dbReference>
<dbReference type="InterPro" id="IPR054828">
    <property type="entry name" value="Vit_B12_bind_prot"/>
</dbReference>
<accession>A0A9Y2AJA3</accession>
<evidence type="ECO:0000313" key="5">
    <source>
        <dbReference type="Proteomes" id="UP001243623"/>
    </source>
</evidence>
<dbReference type="KEGG" id="sgbi:P3F81_02330"/>
<organism evidence="4 5">
    <name type="scientific">Selenobaculum gibii</name>
    <dbReference type="NCBI Taxonomy" id="3054208"/>
    <lineage>
        <taxon>Bacteria</taxon>
        <taxon>Bacillati</taxon>
        <taxon>Bacillota</taxon>
        <taxon>Negativicutes</taxon>
        <taxon>Selenomonadales</taxon>
        <taxon>Selenomonadaceae</taxon>
        <taxon>Selenobaculum</taxon>
    </lineage>
</organism>
<dbReference type="EMBL" id="CP120678">
    <property type="protein sequence ID" value="WIW71189.1"/>
    <property type="molecule type" value="Genomic_DNA"/>
</dbReference>
<dbReference type="AlphaFoldDB" id="A0A9Y2AJA3"/>
<dbReference type="InterPro" id="IPR002491">
    <property type="entry name" value="ABC_transptr_periplasmic_BD"/>
</dbReference>
<dbReference type="SUPFAM" id="SSF53807">
    <property type="entry name" value="Helical backbone' metal receptor"/>
    <property type="match status" value="1"/>
</dbReference>
<name>A0A9Y2AJA3_9FIRM</name>
<evidence type="ECO:0000256" key="2">
    <source>
        <dbReference type="ARBA" id="ARBA00022729"/>
    </source>
</evidence>
<dbReference type="GO" id="GO:0071281">
    <property type="term" value="P:cellular response to iron ion"/>
    <property type="evidence" value="ECO:0007669"/>
    <property type="project" value="TreeGrafter"/>
</dbReference>
<dbReference type="Gene3D" id="3.40.50.1980">
    <property type="entry name" value="Nitrogenase molybdenum iron protein domain"/>
    <property type="match status" value="2"/>
</dbReference>
<evidence type="ECO:0000256" key="1">
    <source>
        <dbReference type="ARBA" id="ARBA00008814"/>
    </source>
</evidence>
<dbReference type="Pfam" id="PF01497">
    <property type="entry name" value="Peripla_BP_2"/>
    <property type="match status" value="1"/>
</dbReference>
<protein>
    <submittedName>
        <fullName evidence="4">ABC transporter substrate-binding protein</fullName>
    </submittedName>
</protein>
<dbReference type="NCBIfam" id="NF038402">
    <property type="entry name" value="TroA_like"/>
    <property type="match status" value="1"/>
</dbReference>
<dbReference type="RefSeq" id="WP_147666695.1">
    <property type="nucleotide sequence ID" value="NZ_CP120678.1"/>
</dbReference>
<evidence type="ECO:0000259" key="3">
    <source>
        <dbReference type="PROSITE" id="PS50983"/>
    </source>
</evidence>
<dbReference type="Proteomes" id="UP001243623">
    <property type="component" value="Chromosome"/>
</dbReference>
<gene>
    <name evidence="4" type="ORF">P3F81_02330</name>
</gene>
<feature type="domain" description="Fe/B12 periplasmic-binding" evidence="3">
    <location>
        <begin position="52"/>
        <end position="316"/>
    </location>
</feature>
<sequence>MKKISVIIISGLILLFGCLYFVNQNTEKNSNDQQKVVDSLKREVMIPKHPQRVVILNASNLELFCAVGGAEFVVGKPTSQALSEKIQLNTKNAAEVGVIHSPDIEKILELKPDLVVGINVPFHHSLIPILEAANIPLYVRALDTYEDVIETLDFYGKLTNKEQKAQEQIDFVQAKYKQALSLAEGKQAPKNLIIWGSTESFNMATSQSFVGDLVNRLGGNNIADRTEGETGSFVPLSMEYIAKENPEVIFLVTHSSDEKVNQKFQNELAKHPAWQGIQAVKNGRVYTLPYELFAVNPGTQVAEAMCILAEKLYPEGK</sequence>
<keyword evidence="5" id="KW-1185">Reference proteome</keyword>
<evidence type="ECO:0000313" key="4">
    <source>
        <dbReference type="EMBL" id="WIW71189.1"/>
    </source>
</evidence>
<reference evidence="4" key="1">
    <citation type="submission" date="2023-03" db="EMBL/GenBank/DDBJ databases">
        <title>Selenobaculum gbiensis gen. nov. sp. nov., a new bacterium isolated from the gut microbiota of IBD patient.</title>
        <authorList>
            <person name="Yeo S."/>
            <person name="Park H."/>
            <person name="Huh C.S."/>
        </authorList>
    </citation>
    <scope>NUCLEOTIDE SEQUENCE</scope>
    <source>
        <strain evidence="4">ICN-92133</strain>
    </source>
</reference>
<dbReference type="PANTHER" id="PTHR30535:SF34">
    <property type="entry name" value="MOLYBDATE-BINDING PROTEIN MOLA"/>
    <property type="match status" value="1"/>
</dbReference>
<dbReference type="PANTHER" id="PTHR30535">
    <property type="entry name" value="VITAMIN B12-BINDING PROTEIN"/>
    <property type="match status" value="1"/>
</dbReference>